<evidence type="ECO:0000256" key="1">
    <source>
        <dbReference type="SAM" id="MobiDB-lite"/>
    </source>
</evidence>
<feature type="region of interest" description="Disordered" evidence="1">
    <location>
        <begin position="94"/>
        <end position="127"/>
    </location>
</feature>
<proteinExistence type="predicted"/>
<dbReference type="RefSeq" id="XP_062771700.1">
    <property type="nucleotide sequence ID" value="XM_062908591.1"/>
</dbReference>
<feature type="region of interest" description="Disordered" evidence="1">
    <location>
        <begin position="56"/>
        <end position="76"/>
    </location>
</feature>
<dbReference type="EMBL" id="JAFFHB010000001">
    <property type="protein sequence ID" value="KAK4674378.1"/>
    <property type="molecule type" value="Genomic_DNA"/>
</dbReference>
<evidence type="ECO:0000313" key="3">
    <source>
        <dbReference type="Proteomes" id="UP001326199"/>
    </source>
</evidence>
<accession>A0ABR0I380</accession>
<feature type="compositionally biased region" description="Basic and acidic residues" evidence="1">
    <location>
        <begin position="56"/>
        <end position="66"/>
    </location>
</feature>
<evidence type="ECO:0000313" key="2">
    <source>
        <dbReference type="EMBL" id="KAK4674378.1"/>
    </source>
</evidence>
<reference evidence="2 3" key="1">
    <citation type="journal article" date="2023" name="bioRxiv">
        <title>High-quality genome assemblies of four members of thePodospora anserinaspecies complex.</title>
        <authorList>
            <person name="Ament-Velasquez S.L."/>
            <person name="Vogan A.A."/>
            <person name="Wallerman O."/>
            <person name="Hartmann F."/>
            <person name="Gautier V."/>
            <person name="Silar P."/>
            <person name="Giraud T."/>
            <person name="Johannesson H."/>
        </authorList>
    </citation>
    <scope>NUCLEOTIDE SEQUENCE [LARGE SCALE GENOMIC DNA]</scope>
    <source>
        <strain evidence="2 3">CBS 411.78</strain>
    </source>
</reference>
<name>A0ABR0I380_9PEZI</name>
<protein>
    <submittedName>
        <fullName evidence="2">Uncharacterized protein</fullName>
    </submittedName>
</protein>
<comment type="caution">
    <text evidence="2">The sequence shown here is derived from an EMBL/GenBank/DDBJ whole genome shotgun (WGS) entry which is preliminary data.</text>
</comment>
<dbReference type="GeneID" id="87928934"/>
<feature type="compositionally biased region" description="Low complexity" evidence="1">
    <location>
        <begin position="67"/>
        <end position="76"/>
    </location>
</feature>
<sequence length="276" mass="28945">MSSSASRPVADQSNSTALAITTGARTIPTLPFGKQLAHSFTFNIFNLLWARPVSEDKPDMPSKKDTAAAAKPANGTATRRFELPALDLKLGALTDGTDIPPPLPSPIREEAVPTPPDTPKEAVKSNGTTTAAAAAAVAAAAPVPPIATIAGVKRPAEDNPASPTLSARPGSIRRLFSRGLLNSAYVEGEGVEASKRTSRPPSRGASSVADSRKVKRSSGWFSRFRSDKTPLSPPATDEKKPTGPPPPMIPELTELKSSDDAKDEDGFGTDLFKDIK</sequence>
<keyword evidence="3" id="KW-1185">Reference proteome</keyword>
<gene>
    <name evidence="2" type="ORF">QC763_120050</name>
</gene>
<dbReference type="Proteomes" id="UP001326199">
    <property type="component" value="Unassembled WGS sequence"/>
</dbReference>
<feature type="region of interest" description="Disordered" evidence="1">
    <location>
        <begin position="188"/>
        <end position="276"/>
    </location>
</feature>
<organism evidence="2 3">
    <name type="scientific">Podospora pseudopauciseta</name>
    <dbReference type="NCBI Taxonomy" id="2093780"/>
    <lineage>
        <taxon>Eukaryota</taxon>
        <taxon>Fungi</taxon>
        <taxon>Dikarya</taxon>
        <taxon>Ascomycota</taxon>
        <taxon>Pezizomycotina</taxon>
        <taxon>Sordariomycetes</taxon>
        <taxon>Sordariomycetidae</taxon>
        <taxon>Sordariales</taxon>
        <taxon>Podosporaceae</taxon>
        <taxon>Podospora</taxon>
    </lineage>
</organism>